<protein>
    <submittedName>
        <fullName evidence="9">Uncharacterized protein</fullName>
    </submittedName>
</protein>
<evidence type="ECO:0000259" key="8">
    <source>
        <dbReference type="PROSITE" id="PS51294"/>
    </source>
</evidence>
<accession>A0A835J893</accession>
<dbReference type="SUPFAM" id="SSF46689">
    <property type="entry name" value="Homeodomain-like"/>
    <property type="match status" value="1"/>
</dbReference>
<keyword evidence="5" id="KW-0539">Nucleus</keyword>
<evidence type="ECO:0000313" key="10">
    <source>
        <dbReference type="Proteomes" id="UP000657918"/>
    </source>
</evidence>
<dbReference type="PROSITE" id="PS51294">
    <property type="entry name" value="HTH_MYB"/>
    <property type="match status" value="2"/>
</dbReference>
<keyword evidence="3" id="KW-0804">Transcription</keyword>
<feature type="compositionally biased region" description="Polar residues" evidence="6">
    <location>
        <begin position="348"/>
        <end position="357"/>
    </location>
</feature>
<evidence type="ECO:0000256" key="4">
    <source>
        <dbReference type="ARBA" id="ARBA00023125"/>
    </source>
</evidence>
<gene>
    <name evidence="9" type="ORF">SADUNF_Sadunf17G0066700</name>
</gene>
<dbReference type="FunFam" id="1.10.10.60:FF:000010">
    <property type="entry name" value="Transcriptional activator Myb isoform A"/>
    <property type="match status" value="1"/>
</dbReference>
<evidence type="ECO:0000256" key="5">
    <source>
        <dbReference type="ARBA" id="ARBA00023242"/>
    </source>
</evidence>
<keyword evidence="2" id="KW-0677">Repeat</keyword>
<feature type="domain" description="Myb-like" evidence="7">
    <location>
        <begin position="208"/>
        <end position="269"/>
    </location>
</feature>
<proteinExistence type="predicted"/>
<dbReference type="Pfam" id="PF00249">
    <property type="entry name" value="Myb_DNA-binding"/>
    <property type="match status" value="2"/>
</dbReference>
<feature type="compositionally biased region" description="Low complexity" evidence="6">
    <location>
        <begin position="366"/>
        <end position="380"/>
    </location>
</feature>
<dbReference type="GO" id="GO:0005634">
    <property type="term" value="C:nucleus"/>
    <property type="evidence" value="ECO:0007669"/>
    <property type="project" value="UniProtKB-SubCell"/>
</dbReference>
<dbReference type="Proteomes" id="UP000657918">
    <property type="component" value="Unassembled WGS sequence"/>
</dbReference>
<dbReference type="Gene3D" id="1.10.10.60">
    <property type="entry name" value="Homeodomain-like"/>
    <property type="match status" value="2"/>
</dbReference>
<dbReference type="PANTHER" id="PTHR45614">
    <property type="entry name" value="MYB PROTEIN-RELATED"/>
    <property type="match status" value="1"/>
</dbReference>
<keyword evidence="4" id="KW-0238">DNA-binding</keyword>
<evidence type="ECO:0000313" key="9">
    <source>
        <dbReference type="EMBL" id="KAF9663584.1"/>
    </source>
</evidence>
<keyword evidence="10" id="KW-1185">Reference proteome</keyword>
<evidence type="ECO:0000256" key="1">
    <source>
        <dbReference type="ARBA" id="ARBA00004123"/>
    </source>
</evidence>
<feature type="domain" description="HTH myb-type" evidence="8">
    <location>
        <begin position="270"/>
        <end position="324"/>
    </location>
</feature>
<evidence type="ECO:0000256" key="2">
    <source>
        <dbReference type="ARBA" id="ARBA00022737"/>
    </source>
</evidence>
<evidence type="ECO:0000256" key="6">
    <source>
        <dbReference type="SAM" id="MobiDB-lite"/>
    </source>
</evidence>
<dbReference type="InterPro" id="IPR001005">
    <property type="entry name" value="SANT/Myb"/>
</dbReference>
<dbReference type="InterPro" id="IPR050560">
    <property type="entry name" value="MYB_TF"/>
</dbReference>
<dbReference type="EMBL" id="JADGMS010000017">
    <property type="protein sequence ID" value="KAF9663584.1"/>
    <property type="molecule type" value="Genomic_DNA"/>
</dbReference>
<feature type="domain" description="Myb-like" evidence="7">
    <location>
        <begin position="270"/>
        <end position="320"/>
    </location>
</feature>
<feature type="region of interest" description="Disordered" evidence="6">
    <location>
        <begin position="348"/>
        <end position="380"/>
    </location>
</feature>
<organism evidence="9 10">
    <name type="scientific">Salix dunnii</name>
    <dbReference type="NCBI Taxonomy" id="1413687"/>
    <lineage>
        <taxon>Eukaryota</taxon>
        <taxon>Viridiplantae</taxon>
        <taxon>Streptophyta</taxon>
        <taxon>Embryophyta</taxon>
        <taxon>Tracheophyta</taxon>
        <taxon>Spermatophyta</taxon>
        <taxon>Magnoliopsida</taxon>
        <taxon>eudicotyledons</taxon>
        <taxon>Gunneridae</taxon>
        <taxon>Pentapetalae</taxon>
        <taxon>rosids</taxon>
        <taxon>fabids</taxon>
        <taxon>Malpighiales</taxon>
        <taxon>Salicaceae</taxon>
        <taxon>Saliceae</taxon>
        <taxon>Salix</taxon>
    </lineage>
</organism>
<evidence type="ECO:0000259" key="7">
    <source>
        <dbReference type="PROSITE" id="PS50090"/>
    </source>
</evidence>
<sequence>MEFNTKLRVEFPFLSSLLSEYTLNPEGTDELSLEKAFSSKEIFYNFLHLDDSHPINNSPLIISPYLDHSTIRGSSRNPFSAVSGTCIHPGTGLDALAGGFSSHDFNGYASTTLLPADCRDGLLHAIQRRAVWYYDSQKLLGAHSLDHKEMIELLKLEETRSMSTANNKVSTYEVSCVSIADTRYHKKVDHHRKAKKLRLEKDFKVDKKSQVIKGQWTPREDRIDFCESQLCRILVHFVNQYGTKKWSQIAKMLEGREGKQCRERWHNHLRPDIKKEAWSEEEEEILIHAHKEIGNRWAEIAKRLPGRTENTLKNHWNATKRRQFSRLKSGKHLNSKSTLLQSYIKMVTSSSSTPQNSKNEKTEDVNSNSANKNESSSSSSVDLEISARYEASKFSFQTSLFNDSYGFISFIDEMSSSSVVEESNMEFDISELDSLMKGTEVKKEMDLIEMITQGTN</sequence>
<comment type="caution">
    <text evidence="9">The sequence shown here is derived from an EMBL/GenBank/DDBJ whole genome shotgun (WGS) entry which is preliminary data.</text>
</comment>
<evidence type="ECO:0000256" key="3">
    <source>
        <dbReference type="ARBA" id="ARBA00023015"/>
    </source>
</evidence>
<dbReference type="CDD" id="cd00167">
    <property type="entry name" value="SANT"/>
    <property type="match status" value="2"/>
</dbReference>
<comment type="subcellular location">
    <subcellularLocation>
        <location evidence="1">Nucleus</location>
    </subcellularLocation>
</comment>
<dbReference type="OrthoDB" id="2143914at2759"/>
<dbReference type="GO" id="GO:0000981">
    <property type="term" value="F:DNA-binding transcription factor activity, RNA polymerase II-specific"/>
    <property type="evidence" value="ECO:0007669"/>
    <property type="project" value="TreeGrafter"/>
</dbReference>
<reference evidence="9 10" key="1">
    <citation type="submission" date="2020-10" db="EMBL/GenBank/DDBJ databases">
        <title>Plant Genome Project.</title>
        <authorList>
            <person name="Zhang R.-G."/>
        </authorList>
    </citation>
    <scope>NUCLEOTIDE SEQUENCE [LARGE SCALE GENOMIC DNA]</scope>
    <source>
        <strain evidence="9">FAFU-HL-1</strain>
        <tissue evidence="9">Leaf</tissue>
    </source>
</reference>
<dbReference type="PROSITE" id="PS50090">
    <property type="entry name" value="MYB_LIKE"/>
    <property type="match status" value="2"/>
</dbReference>
<dbReference type="SMART" id="SM00717">
    <property type="entry name" value="SANT"/>
    <property type="match status" value="2"/>
</dbReference>
<dbReference type="PANTHER" id="PTHR45614:SF273">
    <property type="entry name" value="MYB DOMAIN PROTEIN 100-RELATED"/>
    <property type="match status" value="1"/>
</dbReference>
<dbReference type="GO" id="GO:0000978">
    <property type="term" value="F:RNA polymerase II cis-regulatory region sequence-specific DNA binding"/>
    <property type="evidence" value="ECO:0007669"/>
    <property type="project" value="TreeGrafter"/>
</dbReference>
<name>A0A835J893_9ROSI</name>
<dbReference type="AlphaFoldDB" id="A0A835J893"/>
<keyword evidence="3" id="KW-0805">Transcription regulation</keyword>
<feature type="domain" description="HTH myb-type" evidence="8">
    <location>
        <begin position="208"/>
        <end position="269"/>
    </location>
</feature>
<dbReference type="InterPro" id="IPR017930">
    <property type="entry name" value="Myb_dom"/>
</dbReference>
<dbReference type="InterPro" id="IPR009057">
    <property type="entry name" value="Homeodomain-like_sf"/>
</dbReference>